<dbReference type="EMBL" id="LK022848">
    <property type="protein sequence ID" value="CDR01779.1"/>
    <property type="molecule type" value="Genomic_DNA"/>
</dbReference>
<feature type="transmembrane region" description="Helical" evidence="7">
    <location>
        <begin position="213"/>
        <end position="232"/>
    </location>
</feature>
<organism evidence="9">
    <name type="scientific">Streptomyces iranensis</name>
    <dbReference type="NCBI Taxonomy" id="576784"/>
    <lineage>
        <taxon>Bacteria</taxon>
        <taxon>Bacillati</taxon>
        <taxon>Actinomycetota</taxon>
        <taxon>Actinomycetes</taxon>
        <taxon>Kitasatosporales</taxon>
        <taxon>Streptomycetaceae</taxon>
        <taxon>Streptomyces</taxon>
        <taxon>Streptomyces violaceusniger group</taxon>
    </lineage>
</organism>
<keyword evidence="4 7" id="KW-1133">Transmembrane helix</keyword>
<evidence type="ECO:0000256" key="6">
    <source>
        <dbReference type="SAM" id="MobiDB-lite"/>
    </source>
</evidence>
<protein>
    <submittedName>
        <fullName evidence="9">EamA family protein</fullName>
    </submittedName>
</protein>
<dbReference type="InterPro" id="IPR000620">
    <property type="entry name" value="EamA_dom"/>
</dbReference>
<dbReference type="InterPro" id="IPR037185">
    <property type="entry name" value="EmrE-like"/>
</dbReference>
<feature type="transmembrane region" description="Helical" evidence="7">
    <location>
        <begin position="155"/>
        <end position="174"/>
    </location>
</feature>
<feature type="transmembrane region" description="Helical" evidence="7">
    <location>
        <begin position="244"/>
        <end position="264"/>
    </location>
</feature>
<evidence type="ECO:0000256" key="4">
    <source>
        <dbReference type="ARBA" id="ARBA00022989"/>
    </source>
</evidence>
<dbReference type="PANTHER" id="PTHR32322">
    <property type="entry name" value="INNER MEMBRANE TRANSPORTER"/>
    <property type="match status" value="1"/>
</dbReference>
<sequence>MNAPEPPEALPPRRSRHAGAGAGFLMAATSMCTVQLGSALTVPLFGQLGALGTAGLRLGWAGLILLAAIRPRPRDFTSRDLLACIVLGLVTAGMMVFFMQAIARLPLGTASALEFLGPLTVSLFGPRKGRLIWAAAAAAGVVLLTEPWHGGADPVGVGSALLAAGCWAAYILLTQRVGDRVTGLKGLAVSMPVAAVVGLGIAAPGLAEHLTWSPLWTMLALAVLSPVIPFALEFLALRHLTTSAFGTLMSLEPAIALMVGLLVLGQRPGTAATVGLVLVVMASVGATRAGVRPAASSERAPAFRYEPGPEPVRRDQDRAAVCRGSQPL</sequence>
<evidence type="ECO:0000256" key="7">
    <source>
        <dbReference type="SAM" id="Phobius"/>
    </source>
</evidence>
<dbReference type="InterPro" id="IPR050638">
    <property type="entry name" value="AA-Vitamin_Transporters"/>
</dbReference>
<feature type="domain" description="EamA" evidence="8">
    <location>
        <begin position="156"/>
        <end position="284"/>
    </location>
</feature>
<dbReference type="PANTHER" id="PTHR32322:SF2">
    <property type="entry name" value="EAMA DOMAIN-CONTAINING PROTEIN"/>
    <property type="match status" value="1"/>
</dbReference>
<evidence type="ECO:0000256" key="1">
    <source>
        <dbReference type="ARBA" id="ARBA00004141"/>
    </source>
</evidence>
<accession>A0A060ZBW5</accession>
<dbReference type="GO" id="GO:0016020">
    <property type="term" value="C:membrane"/>
    <property type="evidence" value="ECO:0007669"/>
    <property type="project" value="UniProtKB-SubCell"/>
</dbReference>
<comment type="subcellular location">
    <subcellularLocation>
        <location evidence="1">Membrane</location>
        <topology evidence="1">Multi-pass membrane protein</topology>
    </subcellularLocation>
</comment>
<dbReference type="SUPFAM" id="SSF103481">
    <property type="entry name" value="Multidrug resistance efflux transporter EmrE"/>
    <property type="match status" value="2"/>
</dbReference>
<feature type="compositionally biased region" description="Basic and acidic residues" evidence="6">
    <location>
        <begin position="311"/>
        <end position="320"/>
    </location>
</feature>
<evidence type="ECO:0000256" key="5">
    <source>
        <dbReference type="ARBA" id="ARBA00023136"/>
    </source>
</evidence>
<comment type="similarity">
    <text evidence="2">Belongs to the EamA transporter family.</text>
</comment>
<evidence type="ECO:0000313" key="9">
    <source>
        <dbReference type="EMBL" id="CDR01779.1"/>
    </source>
</evidence>
<keyword evidence="3 7" id="KW-0812">Transmembrane</keyword>
<evidence type="ECO:0000256" key="2">
    <source>
        <dbReference type="ARBA" id="ARBA00007362"/>
    </source>
</evidence>
<gene>
    <name evidence="9" type="ORF">SIRAN483</name>
</gene>
<proteinExistence type="inferred from homology"/>
<feature type="transmembrane region" description="Helical" evidence="7">
    <location>
        <begin position="270"/>
        <end position="291"/>
    </location>
</feature>
<evidence type="ECO:0000259" key="8">
    <source>
        <dbReference type="Pfam" id="PF00892"/>
    </source>
</evidence>
<feature type="transmembrane region" description="Helical" evidence="7">
    <location>
        <begin position="21"/>
        <end position="42"/>
    </location>
</feature>
<dbReference type="HOGENOM" id="CLU_033863_4_2_11"/>
<dbReference type="AlphaFoldDB" id="A0A060ZBW5"/>
<feature type="transmembrane region" description="Helical" evidence="7">
    <location>
        <begin position="186"/>
        <end position="207"/>
    </location>
</feature>
<dbReference type="Pfam" id="PF00892">
    <property type="entry name" value="EamA"/>
    <property type="match status" value="1"/>
</dbReference>
<reference evidence="9" key="1">
    <citation type="submission" date="2014-05" db="EMBL/GenBank/DDBJ databases">
        <authorList>
            <person name="Horn Fabian"/>
        </authorList>
    </citation>
    <scope>NUCLEOTIDE SEQUENCE</scope>
</reference>
<keyword evidence="5 7" id="KW-0472">Membrane</keyword>
<evidence type="ECO:0000256" key="3">
    <source>
        <dbReference type="ARBA" id="ARBA00022692"/>
    </source>
</evidence>
<feature type="transmembrane region" description="Helical" evidence="7">
    <location>
        <begin position="48"/>
        <end position="69"/>
    </location>
</feature>
<feature type="transmembrane region" description="Helical" evidence="7">
    <location>
        <begin position="81"/>
        <end position="99"/>
    </location>
</feature>
<name>A0A060ZBW5_9ACTN</name>
<feature type="region of interest" description="Disordered" evidence="6">
    <location>
        <begin position="294"/>
        <end position="328"/>
    </location>
</feature>